<dbReference type="PANTHER" id="PTHR12203:SF108">
    <property type="entry name" value="O-GLUCOSYLTRANSFERASE RUMI HOMOLOG"/>
    <property type="match status" value="1"/>
</dbReference>
<dbReference type="InterPro" id="IPR051091">
    <property type="entry name" value="O-Glucosyltr/Glycosyltrsf_90"/>
</dbReference>
<accession>A0AAW1NHH5</accession>
<dbReference type="PANTHER" id="PTHR12203">
    <property type="entry name" value="KDEL LYS-ASP-GLU-LEU CONTAINING - RELATED"/>
    <property type="match status" value="1"/>
</dbReference>
<evidence type="ECO:0000256" key="2">
    <source>
        <dbReference type="SAM" id="Phobius"/>
    </source>
</evidence>
<name>A0AAW1NHH5_SAPOF</name>
<dbReference type="Pfam" id="PF05686">
    <property type="entry name" value="Glyco_transf_90"/>
    <property type="match status" value="1"/>
</dbReference>
<evidence type="ECO:0000256" key="1">
    <source>
        <dbReference type="SAM" id="MobiDB-lite"/>
    </source>
</evidence>
<evidence type="ECO:0000259" key="3">
    <source>
        <dbReference type="SMART" id="SM00672"/>
    </source>
</evidence>
<feature type="region of interest" description="Disordered" evidence="1">
    <location>
        <begin position="76"/>
        <end position="99"/>
    </location>
</feature>
<keyword evidence="2" id="KW-0812">Transmembrane</keyword>
<proteinExistence type="predicted"/>
<keyword evidence="2" id="KW-1133">Transmembrane helix</keyword>
<dbReference type="EMBL" id="JBDFQZ010000001">
    <property type="protein sequence ID" value="KAK9757963.1"/>
    <property type="molecule type" value="Genomic_DNA"/>
</dbReference>
<evidence type="ECO:0000313" key="4">
    <source>
        <dbReference type="EMBL" id="KAK9757963.1"/>
    </source>
</evidence>
<feature type="transmembrane region" description="Helical" evidence="2">
    <location>
        <begin position="12"/>
        <end position="30"/>
    </location>
</feature>
<feature type="compositionally biased region" description="Low complexity" evidence="1">
    <location>
        <begin position="90"/>
        <end position="99"/>
    </location>
</feature>
<feature type="domain" description="Glycosyl transferase CAP10" evidence="3">
    <location>
        <begin position="172"/>
        <end position="428"/>
    </location>
</feature>
<comment type="caution">
    <text evidence="4">The sequence shown here is derived from an EMBL/GenBank/DDBJ whole genome shotgun (WGS) entry which is preliminary data.</text>
</comment>
<keyword evidence="5" id="KW-1185">Reference proteome</keyword>
<sequence>MMLWPIKKKLTIYYFYIFLFFCCFIVARRSKYNTANIARKQSNINPQTPNTTLTTNSKFYYYPPINCQNNHTLKCPKPYNNNQPTTQQPESSNGSESESCPSYFKWIHEDLSPWKTKGITKEMVEAGKKHAFFRLIIINGKLYVEKYKSSFQTRDVFTIWGILQLLRLYPGMIPDLELMFECDDKPVIKKSDYNHYNVNYDDGGVGVGGIPPMFHYCGDDFSFDIPFPDWSFWGWHEINIKPWEKVMEEMKVGNERVKWMDRAPYAYWKGNLHMGRRRNLVACNSTGLWNTLIYSQKWAIEEKRGFRQSNMADQCTHRYKIYMEGQAWSVSEKYIQACDSMLLLVTPRYYEFYTRSLLPLKHFWPVNPTKKLCNSLKFAVDWGNNHPLKAQEIGKAGQKFIEDDLKMKNIYDYMFHLLNEYSKLLKYKPSVPQGAKELCLENMVCDTSNGKEKQWKIETIVKTPSLKSPCVMPPPYDALQLQDFFRAKYDVFRDVGRWEDGQNVDDVSFT</sequence>
<feature type="compositionally biased region" description="Polar residues" evidence="1">
    <location>
        <begin position="79"/>
        <end position="89"/>
    </location>
</feature>
<keyword evidence="2" id="KW-0472">Membrane</keyword>
<dbReference type="SMART" id="SM00672">
    <property type="entry name" value="CAP10"/>
    <property type="match status" value="1"/>
</dbReference>
<dbReference type="AlphaFoldDB" id="A0AAW1NHH5"/>
<protein>
    <recommendedName>
        <fullName evidence="3">Glycosyl transferase CAP10 domain-containing protein</fullName>
    </recommendedName>
</protein>
<evidence type="ECO:0000313" key="5">
    <source>
        <dbReference type="Proteomes" id="UP001443914"/>
    </source>
</evidence>
<gene>
    <name evidence="4" type="ORF">RND81_01G197000</name>
</gene>
<reference evidence="4" key="1">
    <citation type="submission" date="2024-03" db="EMBL/GenBank/DDBJ databases">
        <title>WGS assembly of Saponaria officinalis var. Norfolk2.</title>
        <authorList>
            <person name="Jenkins J."/>
            <person name="Shu S."/>
            <person name="Grimwood J."/>
            <person name="Barry K."/>
            <person name="Goodstein D."/>
            <person name="Schmutz J."/>
            <person name="Leebens-Mack J."/>
            <person name="Osbourn A."/>
        </authorList>
    </citation>
    <scope>NUCLEOTIDE SEQUENCE [LARGE SCALE GENOMIC DNA]</scope>
    <source>
        <strain evidence="4">JIC</strain>
    </source>
</reference>
<dbReference type="InterPro" id="IPR006598">
    <property type="entry name" value="CAP10"/>
</dbReference>
<organism evidence="4 5">
    <name type="scientific">Saponaria officinalis</name>
    <name type="common">Common soapwort</name>
    <name type="synonym">Lychnis saponaria</name>
    <dbReference type="NCBI Taxonomy" id="3572"/>
    <lineage>
        <taxon>Eukaryota</taxon>
        <taxon>Viridiplantae</taxon>
        <taxon>Streptophyta</taxon>
        <taxon>Embryophyta</taxon>
        <taxon>Tracheophyta</taxon>
        <taxon>Spermatophyta</taxon>
        <taxon>Magnoliopsida</taxon>
        <taxon>eudicotyledons</taxon>
        <taxon>Gunneridae</taxon>
        <taxon>Pentapetalae</taxon>
        <taxon>Caryophyllales</taxon>
        <taxon>Caryophyllaceae</taxon>
        <taxon>Caryophylleae</taxon>
        <taxon>Saponaria</taxon>
    </lineage>
</organism>
<dbReference type="Proteomes" id="UP001443914">
    <property type="component" value="Unassembled WGS sequence"/>
</dbReference>